<evidence type="ECO:0000256" key="4">
    <source>
        <dbReference type="ARBA" id="ARBA00022840"/>
    </source>
</evidence>
<dbReference type="NCBIfam" id="TIGR01499">
    <property type="entry name" value="folC"/>
    <property type="match status" value="1"/>
</dbReference>
<dbReference type="PANTHER" id="PTHR11136">
    <property type="entry name" value="FOLYLPOLYGLUTAMATE SYNTHASE-RELATED"/>
    <property type="match status" value="1"/>
</dbReference>
<evidence type="ECO:0000259" key="5">
    <source>
        <dbReference type="Pfam" id="PF08245"/>
    </source>
</evidence>
<dbReference type="EMBL" id="BARV01024880">
    <property type="protein sequence ID" value="GAI38154.1"/>
    <property type="molecule type" value="Genomic_DNA"/>
</dbReference>
<keyword evidence="3" id="KW-0547">Nucleotide-binding</keyword>
<dbReference type="InterPro" id="IPR013221">
    <property type="entry name" value="Mur_ligase_cen"/>
</dbReference>
<proteinExistence type="inferred from homology"/>
<evidence type="ECO:0000313" key="6">
    <source>
        <dbReference type="EMBL" id="GAI38154.1"/>
    </source>
</evidence>
<dbReference type="Gene3D" id="3.40.1190.10">
    <property type="entry name" value="Mur-like, catalytic domain"/>
    <property type="match status" value="1"/>
</dbReference>
<accession>X1Q4I2</accession>
<comment type="similarity">
    <text evidence="1">Belongs to the folylpolyglutamate synthase family.</text>
</comment>
<dbReference type="InterPro" id="IPR001645">
    <property type="entry name" value="Folylpolyglutamate_synth"/>
</dbReference>
<evidence type="ECO:0000256" key="2">
    <source>
        <dbReference type="ARBA" id="ARBA00022598"/>
    </source>
</evidence>
<keyword evidence="4" id="KW-0067">ATP-binding</keyword>
<evidence type="ECO:0000256" key="3">
    <source>
        <dbReference type="ARBA" id="ARBA00022741"/>
    </source>
</evidence>
<dbReference type="Pfam" id="PF08245">
    <property type="entry name" value="Mur_ligase_M"/>
    <property type="match status" value="1"/>
</dbReference>
<sequence length="178" mass="19766">MRIEKILQFLDNPQKKVDFIHIVGTNGKTSTAKMVAGILSYHGIRTGYHISPHINSYTERMWISGKEVSEKEFTEVFDQIYPYIQKVNKMDLGGPITHFEIISAMAFKLAENEGIEVMVLEAGMGGRWDATNIADSKVVGLTGVSLEHTDMLGSTIREITSEKVEVIKEKALAATTSC</sequence>
<evidence type="ECO:0000256" key="1">
    <source>
        <dbReference type="ARBA" id="ARBA00008276"/>
    </source>
</evidence>
<dbReference type="SUPFAM" id="SSF53623">
    <property type="entry name" value="MurD-like peptide ligases, catalytic domain"/>
    <property type="match status" value="1"/>
</dbReference>
<protein>
    <recommendedName>
        <fullName evidence="5">Mur ligase central domain-containing protein</fullName>
    </recommendedName>
</protein>
<gene>
    <name evidence="6" type="ORF">S06H3_40516</name>
</gene>
<reference evidence="6" key="1">
    <citation type="journal article" date="2014" name="Front. Microbiol.">
        <title>High frequency of phylogenetically diverse reductive dehalogenase-homologous genes in deep subseafloor sedimentary metagenomes.</title>
        <authorList>
            <person name="Kawai M."/>
            <person name="Futagami T."/>
            <person name="Toyoda A."/>
            <person name="Takaki Y."/>
            <person name="Nishi S."/>
            <person name="Hori S."/>
            <person name="Arai W."/>
            <person name="Tsubouchi T."/>
            <person name="Morono Y."/>
            <person name="Uchiyama I."/>
            <person name="Ito T."/>
            <person name="Fujiyama A."/>
            <person name="Inagaki F."/>
            <person name="Takami H."/>
        </authorList>
    </citation>
    <scope>NUCLEOTIDE SEQUENCE</scope>
    <source>
        <strain evidence="6">Expedition CK06-06</strain>
    </source>
</reference>
<dbReference type="AlphaFoldDB" id="X1Q4I2"/>
<dbReference type="GO" id="GO:0004326">
    <property type="term" value="F:tetrahydrofolylpolyglutamate synthase activity"/>
    <property type="evidence" value="ECO:0007669"/>
    <property type="project" value="InterPro"/>
</dbReference>
<dbReference type="GO" id="GO:0008841">
    <property type="term" value="F:dihydrofolate synthase activity"/>
    <property type="evidence" value="ECO:0007669"/>
    <property type="project" value="TreeGrafter"/>
</dbReference>
<dbReference type="GO" id="GO:0005524">
    <property type="term" value="F:ATP binding"/>
    <property type="evidence" value="ECO:0007669"/>
    <property type="project" value="UniProtKB-KW"/>
</dbReference>
<dbReference type="GO" id="GO:0005737">
    <property type="term" value="C:cytoplasm"/>
    <property type="evidence" value="ECO:0007669"/>
    <property type="project" value="TreeGrafter"/>
</dbReference>
<comment type="caution">
    <text evidence="6">The sequence shown here is derived from an EMBL/GenBank/DDBJ whole genome shotgun (WGS) entry which is preliminary data.</text>
</comment>
<name>X1Q4I2_9ZZZZ</name>
<keyword evidence="2" id="KW-0436">Ligase</keyword>
<feature type="non-terminal residue" evidence="6">
    <location>
        <position position="178"/>
    </location>
</feature>
<dbReference type="PANTHER" id="PTHR11136:SF0">
    <property type="entry name" value="DIHYDROFOLATE SYNTHETASE-RELATED"/>
    <property type="match status" value="1"/>
</dbReference>
<organism evidence="6">
    <name type="scientific">marine sediment metagenome</name>
    <dbReference type="NCBI Taxonomy" id="412755"/>
    <lineage>
        <taxon>unclassified sequences</taxon>
        <taxon>metagenomes</taxon>
        <taxon>ecological metagenomes</taxon>
    </lineage>
</organism>
<feature type="domain" description="Mur ligase central" evidence="5">
    <location>
        <begin position="23"/>
        <end position="169"/>
    </location>
</feature>
<dbReference type="InterPro" id="IPR036565">
    <property type="entry name" value="Mur-like_cat_sf"/>
</dbReference>